<sequence length="172" mass="19680">MNDTEEKLWNYIDGTCTPADRAQIEERLITDVAFKQQYEELVLINAEFTTLELDEPPMAFSYNVMEQIRKQEALAPLKAKVDKRIVYAVAGFFLLAISALLLLTLSNLGWSDNASPSVQTGIKLPVKLTIPDMGNLFNGVWMRYFLFFDMVLLLFLADAYLRRKPKTTAFEK</sequence>
<evidence type="ECO:0000313" key="2">
    <source>
        <dbReference type="EMBL" id="MBE9661607.1"/>
    </source>
</evidence>
<evidence type="ECO:0000313" key="3">
    <source>
        <dbReference type="Proteomes" id="UP000622475"/>
    </source>
</evidence>
<keyword evidence="1" id="KW-1133">Transmembrane helix</keyword>
<evidence type="ECO:0000256" key="1">
    <source>
        <dbReference type="SAM" id="Phobius"/>
    </source>
</evidence>
<gene>
    <name evidence="2" type="ORF">IRJ16_06900</name>
</gene>
<accession>A0A929KVQ9</accession>
<dbReference type="Proteomes" id="UP000622475">
    <property type="component" value="Unassembled WGS sequence"/>
</dbReference>
<proteinExistence type="predicted"/>
<comment type="caution">
    <text evidence="2">The sequence shown here is derived from an EMBL/GenBank/DDBJ whole genome shotgun (WGS) entry which is preliminary data.</text>
</comment>
<feature type="transmembrane region" description="Helical" evidence="1">
    <location>
        <begin position="141"/>
        <end position="161"/>
    </location>
</feature>
<keyword evidence="3" id="KW-1185">Reference proteome</keyword>
<keyword evidence="1" id="KW-0812">Transmembrane</keyword>
<protein>
    <submittedName>
        <fullName evidence="2">Uncharacterized protein</fullName>
    </submittedName>
</protein>
<reference evidence="2" key="1">
    <citation type="submission" date="2020-10" db="EMBL/GenBank/DDBJ databases">
        <title>Mucilaginibacter mali sp. nov., isolated from rhizosphere soil of apple orchard.</title>
        <authorList>
            <person name="Lee J.-S."/>
            <person name="Kim H.S."/>
            <person name="Kim J.-S."/>
        </authorList>
    </citation>
    <scope>NUCLEOTIDE SEQUENCE</scope>
    <source>
        <strain evidence="2">KCTC 22746</strain>
    </source>
</reference>
<keyword evidence="1" id="KW-0472">Membrane</keyword>
<dbReference type="RefSeq" id="WP_194110791.1">
    <property type="nucleotide sequence ID" value="NZ_JADFFL010000002.1"/>
</dbReference>
<dbReference type="AlphaFoldDB" id="A0A929KVQ9"/>
<organism evidence="2 3">
    <name type="scientific">Mucilaginibacter myungsuensis</name>
    <dbReference type="NCBI Taxonomy" id="649104"/>
    <lineage>
        <taxon>Bacteria</taxon>
        <taxon>Pseudomonadati</taxon>
        <taxon>Bacteroidota</taxon>
        <taxon>Sphingobacteriia</taxon>
        <taxon>Sphingobacteriales</taxon>
        <taxon>Sphingobacteriaceae</taxon>
        <taxon>Mucilaginibacter</taxon>
    </lineage>
</organism>
<dbReference type="EMBL" id="JADFFL010000002">
    <property type="protein sequence ID" value="MBE9661607.1"/>
    <property type="molecule type" value="Genomic_DNA"/>
</dbReference>
<name>A0A929KVQ9_9SPHI</name>
<feature type="transmembrane region" description="Helical" evidence="1">
    <location>
        <begin position="85"/>
        <end position="105"/>
    </location>
</feature>